<reference evidence="3 4" key="1">
    <citation type="submission" date="2013-01" db="EMBL/GenBank/DDBJ databases">
        <authorList>
            <person name="Harkins D.M."/>
            <person name="Durkin A.S."/>
            <person name="Brinkac L.M."/>
            <person name="Haft D.H."/>
            <person name="Selengut J.D."/>
            <person name="Sanka R."/>
            <person name="DePew J."/>
            <person name="Purushe J."/>
            <person name="Galloway R.L."/>
            <person name="Vinetz J.M."/>
            <person name="Sutton G.G."/>
            <person name="Nierman W.C."/>
            <person name="Fouts D.E."/>
        </authorList>
    </citation>
    <scope>NUCLEOTIDE SEQUENCE [LARGE SCALE GENOMIC DNA]</scope>
    <source>
        <strain evidence="3 4">79601</strain>
    </source>
</reference>
<dbReference type="InterPro" id="IPR004147">
    <property type="entry name" value="ABC1_dom"/>
</dbReference>
<evidence type="ECO:0000259" key="2">
    <source>
        <dbReference type="Pfam" id="PF03109"/>
    </source>
</evidence>
<feature type="domain" description="ABC1 atypical kinase-like" evidence="2">
    <location>
        <begin position="100"/>
        <end position="342"/>
    </location>
</feature>
<protein>
    <submittedName>
        <fullName evidence="3">ABC1 family protein</fullName>
    </submittedName>
</protein>
<dbReference type="CDD" id="cd05121">
    <property type="entry name" value="ABC1_ADCK3-like"/>
    <property type="match status" value="1"/>
</dbReference>
<proteinExistence type="inferred from homology"/>
<dbReference type="Proteomes" id="UP000011988">
    <property type="component" value="Unassembled WGS sequence"/>
</dbReference>
<gene>
    <name evidence="3" type="ORF">LEP1GSC194_1577</name>
</gene>
<accession>M6CNM2</accession>
<evidence type="ECO:0000313" key="3">
    <source>
        <dbReference type="EMBL" id="EMJ93329.1"/>
    </source>
</evidence>
<sequence>MSFESKFKIFVIMTGFFDSLKMGFDGATRILNSGFVFSTKTILLLKDLALGGDSMETFPIRLREAFEELGATYIKLGQFIASAPSLFPDEFVTEMQKCLDGIRPVPYSTIVKIVQKELGGKIADHFYSVEPIPLASASIAQVHSAVTKDGLDVVIKVQRPDIESTLSADLNLIYFASVLFERFAPGLSKSGISDMVEQFQTSILEEIDFYKEANNIEEFEKELLSMGETRARVPKVYRELSTKKVLTMERFYGAPITDENSIRKYSSDPQKTLTQALEIWFSTLSRNGFFHADVHAGNLMILRDGTVGFIDFGIVGRISPRVWDGLMIFLEGLSLNRTEKIAKGLIQMDSTAEGVDEKKLARDLEAVFSRMTEMVLKVQMGDLESLDDKKLNAILFEFREISLRNGLKIPKEFGLLIKQILYFDRYVKTMAPDIDLIRDRDKFLI</sequence>
<dbReference type="SUPFAM" id="SSF56112">
    <property type="entry name" value="Protein kinase-like (PK-like)"/>
    <property type="match status" value="1"/>
</dbReference>
<organism evidence="3 4">
    <name type="scientific">Leptospira alstonii serovar Sichuan str. 79601</name>
    <dbReference type="NCBI Taxonomy" id="1218565"/>
    <lineage>
        <taxon>Bacteria</taxon>
        <taxon>Pseudomonadati</taxon>
        <taxon>Spirochaetota</taxon>
        <taxon>Spirochaetia</taxon>
        <taxon>Leptospirales</taxon>
        <taxon>Leptospiraceae</taxon>
        <taxon>Leptospira</taxon>
    </lineage>
</organism>
<dbReference type="InterPro" id="IPR011009">
    <property type="entry name" value="Kinase-like_dom_sf"/>
</dbReference>
<dbReference type="Gene3D" id="1.10.510.10">
    <property type="entry name" value="Transferase(Phosphotransferase) domain 1"/>
    <property type="match status" value="1"/>
</dbReference>
<dbReference type="InterPro" id="IPR050154">
    <property type="entry name" value="UbiB_kinase"/>
</dbReference>
<comment type="similarity">
    <text evidence="1">Belongs to the protein kinase superfamily. ADCK protein kinase family.</text>
</comment>
<evidence type="ECO:0000256" key="1">
    <source>
        <dbReference type="ARBA" id="ARBA00009670"/>
    </source>
</evidence>
<dbReference type="PANTHER" id="PTHR10566:SF113">
    <property type="entry name" value="PROTEIN ACTIVITY OF BC1 COMPLEX KINASE 7, CHLOROPLASTIC"/>
    <property type="match status" value="1"/>
</dbReference>
<evidence type="ECO:0000313" key="4">
    <source>
        <dbReference type="Proteomes" id="UP000011988"/>
    </source>
</evidence>
<dbReference type="PANTHER" id="PTHR10566">
    <property type="entry name" value="CHAPERONE-ACTIVITY OF BC1 COMPLEX CABC1 -RELATED"/>
    <property type="match status" value="1"/>
</dbReference>
<dbReference type="PATRIC" id="fig|1218565.3.peg.3172"/>
<dbReference type="AlphaFoldDB" id="M6CNM2"/>
<comment type="caution">
    <text evidence="3">The sequence shown here is derived from an EMBL/GenBank/DDBJ whole genome shotgun (WGS) entry which is preliminary data.</text>
</comment>
<name>M6CNM2_9LEPT</name>
<dbReference type="EMBL" id="ANIK01000070">
    <property type="protein sequence ID" value="EMJ93329.1"/>
    <property type="molecule type" value="Genomic_DNA"/>
</dbReference>
<dbReference type="Pfam" id="PF03109">
    <property type="entry name" value="ABC1"/>
    <property type="match status" value="1"/>
</dbReference>